<evidence type="ECO:0000313" key="1">
    <source>
        <dbReference type="EMBL" id="MFC3457825.1"/>
    </source>
</evidence>
<comment type="caution">
    <text evidence="1">The sequence shown here is derived from an EMBL/GenBank/DDBJ whole genome shotgun (WGS) entry which is preliminary data.</text>
</comment>
<sequence length="417" mass="44558">MTSPSPHQPPTRDLLMLAPCLPRPDGSAHSLRWFHMLRYLARHFRVHLGCVADPARDGSHFGRVRALCYETCFVAPAGLRQRVRGAGAHPDPALASWAARLCARRPVAAVLAGGAASGRYLEELPAGPLRVVDFVELESDQRRRHGASRRWPSTVLWRRQSRQLLARERAAGVACDHALFATTADVARFRLFAPESAHKARHLASGVDADYYSPYILHRSPYRPGLRALVLAGAMDERPNIEAARWFANEVFAPLRASDPALALYLVGSRPDARVRALARQAGVVVTGSVADTRPYLAHAALVLAPPGSAHAGALQVLAAMSLQKAVLAAPRTLAGLACPELPEAYAAADAAAFRARIGALLAGAATAPVPGADGGDPLAVGRAARARVMREHDWQLRLAELPALLDPANTPAARAG</sequence>
<organism evidence="1 2">
    <name type="scientific">Massilia haematophila</name>
    <dbReference type="NCBI Taxonomy" id="457923"/>
    <lineage>
        <taxon>Bacteria</taxon>
        <taxon>Pseudomonadati</taxon>
        <taxon>Pseudomonadota</taxon>
        <taxon>Betaproteobacteria</taxon>
        <taxon>Burkholderiales</taxon>
        <taxon>Oxalobacteraceae</taxon>
        <taxon>Telluria group</taxon>
        <taxon>Massilia</taxon>
    </lineage>
</organism>
<gene>
    <name evidence="1" type="ORF">ACFOPH_06150</name>
</gene>
<name>A0ABV7PI62_9BURK</name>
<proteinExistence type="predicted"/>
<dbReference type="EC" id="2.4.-.-" evidence="1"/>
<reference evidence="2" key="1">
    <citation type="journal article" date="2019" name="Int. J. Syst. Evol. Microbiol.">
        <title>The Global Catalogue of Microorganisms (GCM) 10K type strain sequencing project: providing services to taxonomists for standard genome sequencing and annotation.</title>
        <authorList>
            <consortium name="The Broad Institute Genomics Platform"/>
            <consortium name="The Broad Institute Genome Sequencing Center for Infectious Disease"/>
            <person name="Wu L."/>
            <person name="Ma J."/>
        </authorList>
    </citation>
    <scope>NUCLEOTIDE SEQUENCE [LARGE SCALE GENOMIC DNA]</scope>
    <source>
        <strain evidence="2">CCM 7480</strain>
    </source>
</reference>
<dbReference type="Proteomes" id="UP001595665">
    <property type="component" value="Unassembled WGS sequence"/>
</dbReference>
<keyword evidence="1" id="KW-0328">Glycosyltransferase</keyword>
<dbReference type="EMBL" id="JBHRVV010000001">
    <property type="protein sequence ID" value="MFC3457825.1"/>
    <property type="molecule type" value="Genomic_DNA"/>
</dbReference>
<keyword evidence="2" id="KW-1185">Reference proteome</keyword>
<dbReference type="Gene3D" id="3.40.50.2000">
    <property type="entry name" value="Glycogen Phosphorylase B"/>
    <property type="match status" value="1"/>
</dbReference>
<protein>
    <submittedName>
        <fullName evidence="1">Glycosyltransferase</fullName>
        <ecNumber evidence="1">2.4.-.-</ecNumber>
    </submittedName>
</protein>
<dbReference type="RefSeq" id="WP_379734197.1">
    <property type="nucleotide sequence ID" value="NZ_JBHRVV010000001.1"/>
</dbReference>
<accession>A0ABV7PI62</accession>
<dbReference type="Pfam" id="PF13692">
    <property type="entry name" value="Glyco_trans_1_4"/>
    <property type="match status" value="1"/>
</dbReference>
<evidence type="ECO:0000313" key="2">
    <source>
        <dbReference type="Proteomes" id="UP001595665"/>
    </source>
</evidence>
<dbReference type="GO" id="GO:0016757">
    <property type="term" value="F:glycosyltransferase activity"/>
    <property type="evidence" value="ECO:0007669"/>
    <property type="project" value="UniProtKB-KW"/>
</dbReference>
<dbReference type="SUPFAM" id="SSF53756">
    <property type="entry name" value="UDP-Glycosyltransferase/glycogen phosphorylase"/>
    <property type="match status" value="1"/>
</dbReference>
<keyword evidence="1" id="KW-0808">Transferase</keyword>